<dbReference type="SMART" id="SM00292">
    <property type="entry name" value="BRCT"/>
    <property type="match status" value="2"/>
</dbReference>
<evidence type="ECO:0000256" key="4">
    <source>
        <dbReference type="SAM" id="MobiDB-lite"/>
    </source>
</evidence>
<dbReference type="Pfam" id="PF16589">
    <property type="entry name" value="BRCT_2"/>
    <property type="match status" value="1"/>
</dbReference>
<dbReference type="Gene3D" id="3.40.630.30">
    <property type="match status" value="1"/>
</dbReference>
<keyword evidence="8" id="KW-1185">Reference proteome</keyword>
<evidence type="ECO:0000256" key="3">
    <source>
        <dbReference type="ARBA" id="ARBA00023242"/>
    </source>
</evidence>
<protein>
    <recommendedName>
        <fullName evidence="9">PAX-interacting protein</fullName>
    </recommendedName>
</protein>
<dbReference type="CDD" id="cd18432">
    <property type="entry name" value="BRCT_PAXIP1_rpt6_like"/>
    <property type="match status" value="1"/>
</dbReference>
<dbReference type="InterPro" id="IPR036420">
    <property type="entry name" value="BRCT_dom_sf"/>
</dbReference>
<name>A0A444YHR3_ARAHY</name>
<dbReference type="Proteomes" id="UP000289738">
    <property type="component" value="Chromosome B06"/>
</dbReference>
<evidence type="ECO:0008006" key="9">
    <source>
        <dbReference type="Google" id="ProtNLM"/>
    </source>
</evidence>
<dbReference type="GO" id="GO:0005634">
    <property type="term" value="C:nucleus"/>
    <property type="evidence" value="ECO:0007669"/>
    <property type="project" value="UniProtKB-SubCell"/>
</dbReference>
<evidence type="ECO:0000259" key="6">
    <source>
        <dbReference type="PROSITE" id="PS51186"/>
    </source>
</evidence>
<evidence type="ECO:0000313" key="8">
    <source>
        <dbReference type="Proteomes" id="UP000289738"/>
    </source>
</evidence>
<keyword evidence="2" id="KW-0227">DNA damage</keyword>
<dbReference type="SUPFAM" id="SSF52113">
    <property type="entry name" value="BRCT domain"/>
    <property type="match status" value="2"/>
</dbReference>
<dbReference type="InterPro" id="IPR000182">
    <property type="entry name" value="GNAT_dom"/>
</dbReference>
<feature type="domain" description="BRCT" evidence="5">
    <location>
        <begin position="572"/>
        <end position="656"/>
    </location>
</feature>
<evidence type="ECO:0000256" key="1">
    <source>
        <dbReference type="ARBA" id="ARBA00004123"/>
    </source>
</evidence>
<gene>
    <name evidence="7" type="ORF">Ahy_B06g080319</name>
</gene>
<comment type="subcellular location">
    <subcellularLocation>
        <location evidence="1">Nucleus</location>
    </subcellularLocation>
</comment>
<accession>A0A444YHR3</accession>
<organism evidence="7 8">
    <name type="scientific">Arachis hypogaea</name>
    <name type="common">Peanut</name>
    <dbReference type="NCBI Taxonomy" id="3818"/>
    <lineage>
        <taxon>Eukaryota</taxon>
        <taxon>Viridiplantae</taxon>
        <taxon>Streptophyta</taxon>
        <taxon>Embryophyta</taxon>
        <taxon>Tracheophyta</taxon>
        <taxon>Spermatophyta</taxon>
        <taxon>Magnoliopsida</taxon>
        <taxon>eudicotyledons</taxon>
        <taxon>Gunneridae</taxon>
        <taxon>Pentapetalae</taxon>
        <taxon>rosids</taxon>
        <taxon>fabids</taxon>
        <taxon>Fabales</taxon>
        <taxon>Fabaceae</taxon>
        <taxon>Papilionoideae</taxon>
        <taxon>50 kb inversion clade</taxon>
        <taxon>dalbergioids sensu lato</taxon>
        <taxon>Dalbergieae</taxon>
        <taxon>Pterocarpus clade</taxon>
        <taxon>Arachis</taxon>
    </lineage>
</organism>
<evidence type="ECO:0000259" key="5">
    <source>
        <dbReference type="PROSITE" id="PS50172"/>
    </source>
</evidence>
<dbReference type="PROSITE" id="PS51186">
    <property type="entry name" value="GNAT"/>
    <property type="match status" value="1"/>
</dbReference>
<dbReference type="Pfam" id="PF00533">
    <property type="entry name" value="BRCT"/>
    <property type="match status" value="1"/>
</dbReference>
<dbReference type="EMBL" id="SDMP01000016">
    <property type="protein sequence ID" value="RYR01451.1"/>
    <property type="molecule type" value="Genomic_DNA"/>
</dbReference>
<dbReference type="SUPFAM" id="SSF55729">
    <property type="entry name" value="Acyl-CoA N-acyltransferases (Nat)"/>
    <property type="match status" value="1"/>
</dbReference>
<evidence type="ECO:0000256" key="2">
    <source>
        <dbReference type="ARBA" id="ARBA00022763"/>
    </source>
</evidence>
<comment type="caution">
    <text evidence="7">The sequence shown here is derived from an EMBL/GenBank/DDBJ whole genome shotgun (WGS) entry which is preliminary data.</text>
</comment>
<keyword evidence="3" id="KW-0539">Nucleus</keyword>
<dbReference type="Pfam" id="PF00583">
    <property type="entry name" value="Acetyltransf_1"/>
    <property type="match status" value="1"/>
</dbReference>
<dbReference type="Gene3D" id="3.40.50.10190">
    <property type="entry name" value="BRCT domain"/>
    <property type="match status" value="2"/>
</dbReference>
<dbReference type="InterPro" id="IPR001357">
    <property type="entry name" value="BRCT_dom"/>
</dbReference>
<dbReference type="GO" id="GO:0006974">
    <property type="term" value="P:DNA damage response"/>
    <property type="evidence" value="ECO:0007669"/>
    <property type="project" value="UniProtKB-KW"/>
</dbReference>
<feature type="domain" description="BRCT" evidence="5">
    <location>
        <begin position="466"/>
        <end position="549"/>
    </location>
</feature>
<dbReference type="AlphaFoldDB" id="A0A444YHR3"/>
<sequence length="667" mass="73917">MARKQKPGAREPKPKPKPLSPISIGNCEVTVEAKNFTCKSESNSTVISLPRNGKIIVSVAQEEYANNGNATGDLNSDDREHEFMLVSPKDDAGISKSYLQEVLEMYKAELPGMNYAANTGKQSKFLERCVTNGKYRTLLLNSSSVEDSGKVIAAITYQIIPADTEYAEIPLTAVREIYQRKGFGRLLFLELQKRLQNIGVRSIFCWGDKESEGFWLKQGFISIAQVDAKGKARRFPVKASIRKALCFPGGSTLMACHLRTEFSADAADSMHCLPSPLCHHSLTPAIAENEQLKCSGLLHIDLNLSNHSTHIIESKDKIQAEGLMKAGSSREYGKLCGFDSHNLQHGCSDIFPFVRAYEDRNATAAENSQDEIDDNMKLCHLFPKAAKRGWESSISSLKSKRVKGSQLADCRSDSSNGFTSEANIPNPCFQEVPRVDPLSAEVSEKYMEDHVQLEAPNDKELPLAKQSFRIMLMNIADDTKRTQLSKVIEDLGGTVAYDGSIITHVVTGKVRKTMNFCTALCSGAWVLSSSWLKQSFREGRFVDELPHILNDEEYMLKHKSDLKSAIFRAKASPHSLFKGYNVCIAAHVRTPADTLSAIVRSAGGNVINGLEKVNETSTTIFVTCEEDTEEAMMAAKKGIRTFSSEWFMNCVMRQELDLQASQFAQSL</sequence>
<feature type="region of interest" description="Disordered" evidence="4">
    <location>
        <begin position="1"/>
        <end position="23"/>
    </location>
</feature>
<dbReference type="InterPro" id="IPR016181">
    <property type="entry name" value="Acyl_CoA_acyltransferase"/>
</dbReference>
<dbReference type="GO" id="GO:0016747">
    <property type="term" value="F:acyltransferase activity, transferring groups other than amino-acyl groups"/>
    <property type="evidence" value="ECO:0007669"/>
    <property type="project" value="InterPro"/>
</dbReference>
<dbReference type="PANTHER" id="PTHR23196:SF8">
    <property type="entry name" value="N-ACETYLTRANSFERASE"/>
    <property type="match status" value="1"/>
</dbReference>
<reference evidence="7 8" key="1">
    <citation type="submission" date="2019-01" db="EMBL/GenBank/DDBJ databases">
        <title>Sequencing of cultivated peanut Arachis hypogaea provides insights into genome evolution and oil improvement.</title>
        <authorList>
            <person name="Chen X."/>
        </authorList>
    </citation>
    <scope>NUCLEOTIDE SEQUENCE [LARGE SCALE GENOMIC DNA]</scope>
    <source>
        <strain evidence="8">cv. Fuhuasheng</strain>
        <tissue evidence="7">Leaves</tissue>
    </source>
</reference>
<dbReference type="CDD" id="cd04301">
    <property type="entry name" value="NAT_SF"/>
    <property type="match status" value="1"/>
</dbReference>
<dbReference type="STRING" id="3818.A0A444YHR3"/>
<dbReference type="PROSITE" id="PS50172">
    <property type="entry name" value="BRCT"/>
    <property type="match status" value="2"/>
</dbReference>
<feature type="domain" description="N-acetyltransferase" evidence="6">
    <location>
        <begin position="84"/>
        <end position="242"/>
    </location>
</feature>
<proteinExistence type="predicted"/>
<evidence type="ECO:0000313" key="7">
    <source>
        <dbReference type="EMBL" id="RYR01451.1"/>
    </source>
</evidence>
<dbReference type="InterPro" id="IPR051579">
    <property type="entry name" value="DDR_Transcriptional_Reg"/>
</dbReference>
<dbReference type="PANTHER" id="PTHR23196">
    <property type="entry name" value="PAX TRANSCRIPTION ACTIVATION DOMAIN INTERACTING PROTEIN"/>
    <property type="match status" value="1"/>
</dbReference>